<proteinExistence type="predicted"/>
<reference evidence="1 2" key="1">
    <citation type="journal article" date="2019" name="Front. Genet.">
        <title>Whole-Genome Sequencing of the Opportunistic Yeast Pathogen Candida inconspicua Uncovers Its Hybrid Origin.</title>
        <authorList>
            <person name="Mixao V."/>
            <person name="Hansen A.P."/>
            <person name="Saus E."/>
            <person name="Boekhout T."/>
            <person name="Lass-Florl C."/>
            <person name="Gabaldon T."/>
        </authorList>
    </citation>
    <scope>NUCLEOTIDE SEQUENCE [LARGE SCALE GENOMIC DNA]</scope>
    <source>
        <strain evidence="1 2">CBS 180</strain>
    </source>
</reference>
<dbReference type="AlphaFoldDB" id="A0A4T0X2K9"/>
<accession>A0A4T0X2K9</accession>
<protein>
    <submittedName>
        <fullName evidence="1">Uncharacterized protein</fullName>
    </submittedName>
</protein>
<dbReference type="OrthoDB" id="3993274at2759"/>
<gene>
    <name evidence="1" type="ORF">CANINC_002530</name>
</gene>
<comment type="caution">
    <text evidence="1">The sequence shown here is derived from an EMBL/GenBank/DDBJ whole genome shotgun (WGS) entry which is preliminary data.</text>
</comment>
<name>A0A4T0X2K9_9ASCO</name>
<evidence type="ECO:0000313" key="2">
    <source>
        <dbReference type="Proteomes" id="UP000307173"/>
    </source>
</evidence>
<dbReference type="EMBL" id="SELW01000405">
    <property type="protein sequence ID" value="TID28352.1"/>
    <property type="molecule type" value="Genomic_DNA"/>
</dbReference>
<sequence length="293" mass="34048">MIQRCRRSFLSAFTQSKKCATSTNFKKSFETSASYGQKFSISKNKKKKTVEISYEEESNKYLLKELLNSQKAFYLENQKLSEISSQFKEVLQLYGLTLQKAPLKEAVSFFEEGIHLSKKVEHMNYDLLLDYRKSPETDSREVQIVVSNSMNSDYVLYCMGQFTKNDGILFDSAILISTQQLGKSSQQVRDAICNSEKWIFNELNSYYQKPLEISLESIRKFLLSNIEEDYDFSEMQGRVFVDALLNFYLLESLDLRASNPDSAKVRNILWLLANYSETCLQEKWLSNLVSFIK</sequence>
<evidence type="ECO:0000313" key="1">
    <source>
        <dbReference type="EMBL" id="TID28352.1"/>
    </source>
</evidence>
<keyword evidence="2" id="KW-1185">Reference proteome</keyword>
<organism evidence="1 2">
    <name type="scientific">Pichia inconspicua</name>
    <dbReference type="NCBI Taxonomy" id="52247"/>
    <lineage>
        <taxon>Eukaryota</taxon>
        <taxon>Fungi</taxon>
        <taxon>Dikarya</taxon>
        <taxon>Ascomycota</taxon>
        <taxon>Saccharomycotina</taxon>
        <taxon>Pichiomycetes</taxon>
        <taxon>Pichiales</taxon>
        <taxon>Pichiaceae</taxon>
        <taxon>Pichia</taxon>
    </lineage>
</organism>
<dbReference type="Proteomes" id="UP000307173">
    <property type="component" value="Unassembled WGS sequence"/>
</dbReference>